<evidence type="ECO:0000313" key="1">
    <source>
        <dbReference type="EMBL" id="MPC11142.1"/>
    </source>
</evidence>
<protein>
    <submittedName>
        <fullName evidence="1">Uncharacterized protein</fullName>
    </submittedName>
</protein>
<comment type="caution">
    <text evidence="1">The sequence shown here is derived from an EMBL/GenBank/DDBJ whole genome shotgun (WGS) entry which is preliminary data.</text>
</comment>
<keyword evidence="2" id="KW-1185">Reference proteome</keyword>
<dbReference type="Proteomes" id="UP000324222">
    <property type="component" value="Unassembled WGS sequence"/>
</dbReference>
<name>A0A5B7CN30_PORTR</name>
<reference evidence="1 2" key="1">
    <citation type="submission" date="2019-05" db="EMBL/GenBank/DDBJ databases">
        <title>Another draft genome of Portunus trituberculatus and its Hox gene families provides insights of decapod evolution.</title>
        <authorList>
            <person name="Jeong J.-H."/>
            <person name="Song I."/>
            <person name="Kim S."/>
            <person name="Choi T."/>
            <person name="Kim D."/>
            <person name="Ryu S."/>
            <person name="Kim W."/>
        </authorList>
    </citation>
    <scope>NUCLEOTIDE SEQUENCE [LARGE SCALE GENOMIC DNA]</scope>
    <source>
        <tissue evidence="1">Muscle</tissue>
    </source>
</reference>
<accession>A0A5B7CN30</accession>
<dbReference type="AlphaFoldDB" id="A0A5B7CN30"/>
<organism evidence="1 2">
    <name type="scientific">Portunus trituberculatus</name>
    <name type="common">Swimming crab</name>
    <name type="synonym">Neptunus trituberculatus</name>
    <dbReference type="NCBI Taxonomy" id="210409"/>
    <lineage>
        <taxon>Eukaryota</taxon>
        <taxon>Metazoa</taxon>
        <taxon>Ecdysozoa</taxon>
        <taxon>Arthropoda</taxon>
        <taxon>Crustacea</taxon>
        <taxon>Multicrustacea</taxon>
        <taxon>Malacostraca</taxon>
        <taxon>Eumalacostraca</taxon>
        <taxon>Eucarida</taxon>
        <taxon>Decapoda</taxon>
        <taxon>Pleocyemata</taxon>
        <taxon>Brachyura</taxon>
        <taxon>Eubrachyura</taxon>
        <taxon>Portunoidea</taxon>
        <taxon>Portunidae</taxon>
        <taxon>Portuninae</taxon>
        <taxon>Portunus</taxon>
    </lineage>
</organism>
<proteinExistence type="predicted"/>
<evidence type="ECO:0000313" key="2">
    <source>
        <dbReference type="Proteomes" id="UP000324222"/>
    </source>
</evidence>
<gene>
    <name evidence="1" type="ORF">E2C01_003799</name>
</gene>
<sequence length="79" mass="9066">MVLKTCCDVEESKSPSQLQVNNLVTINLSEVRKSHSDYGYKATKSGYVLQYLPNSGYRAAYHKKSKCLNQYTMRKQGRE</sequence>
<dbReference type="EMBL" id="VSRR010000147">
    <property type="protein sequence ID" value="MPC11142.1"/>
    <property type="molecule type" value="Genomic_DNA"/>
</dbReference>